<evidence type="ECO:0000256" key="1">
    <source>
        <dbReference type="ARBA" id="ARBA00006814"/>
    </source>
</evidence>
<feature type="binding site" evidence="7">
    <location>
        <position position="16"/>
    </location>
    <ligand>
        <name>Ni(2+)</name>
        <dbReference type="ChEBI" id="CHEBI:49786"/>
    </ligand>
</feature>
<keyword evidence="4 7" id="KW-0479">Metal-binding</keyword>
<dbReference type="PANTHER" id="PTHR30302:SF1">
    <property type="entry name" value="HYDROGENASE 2 MATURATION PROTEASE"/>
    <property type="match status" value="1"/>
</dbReference>
<feature type="binding site" evidence="7">
    <location>
        <position position="62"/>
    </location>
    <ligand>
        <name>Ni(2+)</name>
        <dbReference type="ChEBI" id="CHEBI:49786"/>
    </ligand>
</feature>
<dbReference type="EMBL" id="DSFP01000051">
    <property type="protein sequence ID" value="HEW46210.1"/>
    <property type="molecule type" value="Genomic_DNA"/>
</dbReference>
<keyword evidence="5" id="KW-0064">Aspartyl protease</keyword>
<dbReference type="PANTHER" id="PTHR30302">
    <property type="entry name" value="HYDROGENASE 1 MATURATION PROTEASE"/>
    <property type="match status" value="1"/>
</dbReference>
<proteinExistence type="inferred from homology"/>
<evidence type="ECO:0000256" key="7">
    <source>
        <dbReference type="PIRSR" id="PIRSR604419-1"/>
    </source>
</evidence>
<dbReference type="PRINTS" id="PR00446">
    <property type="entry name" value="HYDRGNUPTAKE"/>
</dbReference>
<dbReference type="NCBIfam" id="TIGR00140">
    <property type="entry name" value="hupD"/>
    <property type="match status" value="1"/>
</dbReference>
<evidence type="ECO:0000256" key="2">
    <source>
        <dbReference type="ARBA" id="ARBA00022596"/>
    </source>
</evidence>
<evidence type="ECO:0000256" key="3">
    <source>
        <dbReference type="ARBA" id="ARBA00022670"/>
    </source>
</evidence>
<dbReference type="GO" id="GO:0004190">
    <property type="term" value="F:aspartic-type endopeptidase activity"/>
    <property type="evidence" value="ECO:0007669"/>
    <property type="project" value="UniProtKB-KW"/>
</dbReference>
<evidence type="ECO:0000313" key="8">
    <source>
        <dbReference type="EMBL" id="HEW46210.1"/>
    </source>
</evidence>
<dbReference type="InterPro" id="IPR023430">
    <property type="entry name" value="Pept_HybD-like_dom_sf"/>
</dbReference>
<evidence type="ECO:0000256" key="5">
    <source>
        <dbReference type="ARBA" id="ARBA00022750"/>
    </source>
</evidence>
<dbReference type="FunFam" id="3.40.50.1450:FF:000002">
    <property type="entry name" value="Hydrogenase 1 maturation protease"/>
    <property type="match status" value="1"/>
</dbReference>
<comment type="similarity">
    <text evidence="1">Belongs to the peptidase A31 family.</text>
</comment>
<name>A0A7C2ZEZ3_9AQUI</name>
<dbReference type="AlphaFoldDB" id="A0A7C2ZEZ3"/>
<organism evidence="8">
    <name type="scientific">Hydrogenobacter sp</name>
    <dbReference type="NCBI Taxonomy" id="2152829"/>
    <lineage>
        <taxon>Bacteria</taxon>
        <taxon>Pseudomonadati</taxon>
        <taxon>Aquificota</taxon>
        <taxon>Aquificia</taxon>
        <taxon>Aquificales</taxon>
        <taxon>Aquificaceae</taxon>
        <taxon>Hydrogenobacter</taxon>
    </lineage>
</organism>
<protein>
    <submittedName>
        <fullName evidence="8">HyaD/HybD family hydrogenase maturation endopeptidase</fullName>
    </submittedName>
</protein>
<dbReference type="Gene3D" id="3.40.50.1450">
    <property type="entry name" value="HybD-like"/>
    <property type="match status" value="1"/>
</dbReference>
<gene>
    <name evidence="8" type="primary">hybD</name>
    <name evidence="8" type="ORF">ENO47_06040</name>
</gene>
<evidence type="ECO:0000256" key="6">
    <source>
        <dbReference type="ARBA" id="ARBA00022801"/>
    </source>
</evidence>
<feature type="binding site" evidence="7">
    <location>
        <position position="93"/>
    </location>
    <ligand>
        <name>Ni(2+)</name>
        <dbReference type="ChEBI" id="CHEBI:49786"/>
    </ligand>
</feature>
<dbReference type="GO" id="GO:0046872">
    <property type="term" value="F:metal ion binding"/>
    <property type="evidence" value="ECO:0007669"/>
    <property type="project" value="UniProtKB-KW"/>
</dbReference>
<dbReference type="CDD" id="cd06062">
    <property type="entry name" value="H2MP_MemB-H2up"/>
    <property type="match status" value="1"/>
</dbReference>
<dbReference type="NCBIfam" id="TIGR00072">
    <property type="entry name" value="hydrog_prot"/>
    <property type="match status" value="1"/>
</dbReference>
<reference evidence="8" key="1">
    <citation type="journal article" date="2020" name="mSystems">
        <title>Genome- and Community-Level Interaction Insights into Carbon Utilization and Element Cycling Functions of Hydrothermarchaeota in Hydrothermal Sediment.</title>
        <authorList>
            <person name="Zhou Z."/>
            <person name="Liu Y."/>
            <person name="Xu W."/>
            <person name="Pan J."/>
            <person name="Luo Z.H."/>
            <person name="Li M."/>
        </authorList>
    </citation>
    <scope>NUCLEOTIDE SEQUENCE [LARGE SCALE GENOMIC DNA]</scope>
    <source>
        <strain evidence="8">SpSt-132</strain>
    </source>
</reference>
<dbReference type="GO" id="GO:0008047">
    <property type="term" value="F:enzyme activator activity"/>
    <property type="evidence" value="ECO:0007669"/>
    <property type="project" value="InterPro"/>
</dbReference>
<sequence length="169" mass="18542">MKIAVLGVGNVLLSDEGLGVRVVEEIRKRYSLPEEVLLIDGGTLGIDLLYFLEGVERLLVVDAVLGGLPPGSLYKFKGEEVLTYFKSRKLSAHDIGIQEVLALADLTDRLPKEIVVLGLEPESFEISLDLSPSVKNNLDRLIEEVISQLKEWNVEVRDEAGEPFGASSP</sequence>
<dbReference type="Pfam" id="PF01750">
    <property type="entry name" value="HycI"/>
    <property type="match status" value="1"/>
</dbReference>
<keyword evidence="3" id="KW-0645">Protease</keyword>
<dbReference type="SUPFAM" id="SSF53163">
    <property type="entry name" value="HybD-like"/>
    <property type="match status" value="1"/>
</dbReference>
<evidence type="ECO:0000256" key="4">
    <source>
        <dbReference type="ARBA" id="ARBA00022723"/>
    </source>
</evidence>
<keyword evidence="6" id="KW-0378">Hydrolase</keyword>
<dbReference type="InterPro" id="IPR004419">
    <property type="entry name" value="Pept_A31_hyd_express"/>
</dbReference>
<comment type="caution">
    <text evidence="8">The sequence shown here is derived from an EMBL/GenBank/DDBJ whole genome shotgun (WGS) entry which is preliminary data.</text>
</comment>
<accession>A0A7C2ZEZ3</accession>
<keyword evidence="2 7" id="KW-0533">Nickel</keyword>
<dbReference type="InterPro" id="IPR000671">
    <property type="entry name" value="Peptidase_A31"/>
</dbReference>
<dbReference type="GO" id="GO:0016485">
    <property type="term" value="P:protein processing"/>
    <property type="evidence" value="ECO:0007669"/>
    <property type="project" value="InterPro"/>
</dbReference>